<gene>
    <name evidence="4" type="ORF">CPB84DRAFT_1782349</name>
</gene>
<proteinExistence type="predicted"/>
<feature type="chain" id="PRO_5040469407" description="Vacuolar sorting protein Vps3844 C-terminal domain-containing protein" evidence="2">
    <location>
        <begin position="19"/>
        <end position="347"/>
    </location>
</feature>
<dbReference type="GO" id="GO:0005783">
    <property type="term" value="C:endoplasmic reticulum"/>
    <property type="evidence" value="ECO:0007669"/>
    <property type="project" value="TreeGrafter"/>
</dbReference>
<name>A0A9P5TLW1_GYMJU</name>
<dbReference type="AlphaFoldDB" id="A0A9P5TLW1"/>
<dbReference type="EMBL" id="JADNYJ010000061">
    <property type="protein sequence ID" value="KAF8895742.1"/>
    <property type="molecule type" value="Genomic_DNA"/>
</dbReference>
<dbReference type="InterPro" id="IPR024382">
    <property type="entry name" value="Vps3844_C"/>
</dbReference>
<evidence type="ECO:0000313" key="4">
    <source>
        <dbReference type="EMBL" id="KAF8895742.1"/>
    </source>
</evidence>
<keyword evidence="1" id="KW-1133">Transmembrane helix</keyword>
<keyword evidence="1" id="KW-0812">Transmembrane</keyword>
<organism evidence="4 5">
    <name type="scientific">Gymnopilus junonius</name>
    <name type="common">Spectacular rustgill mushroom</name>
    <name type="synonym">Gymnopilus spectabilis subsp. junonius</name>
    <dbReference type="NCBI Taxonomy" id="109634"/>
    <lineage>
        <taxon>Eukaryota</taxon>
        <taxon>Fungi</taxon>
        <taxon>Dikarya</taxon>
        <taxon>Basidiomycota</taxon>
        <taxon>Agaricomycotina</taxon>
        <taxon>Agaricomycetes</taxon>
        <taxon>Agaricomycetidae</taxon>
        <taxon>Agaricales</taxon>
        <taxon>Agaricineae</taxon>
        <taxon>Hymenogastraceae</taxon>
        <taxon>Gymnopilus</taxon>
    </lineage>
</organism>
<dbReference type="Proteomes" id="UP000724874">
    <property type="component" value="Unassembled WGS sequence"/>
</dbReference>
<dbReference type="InterPro" id="IPR053065">
    <property type="entry name" value="Archenteron_Induction-Rel"/>
</dbReference>
<evidence type="ECO:0000259" key="3">
    <source>
        <dbReference type="Pfam" id="PF12955"/>
    </source>
</evidence>
<sequence length="347" mass="37491">MLSSTLLALSAALQLVQAIDVYLSPPSSLLRSRLSPEQASAALSRHLGLEAFEPFQEWTHYEESFVGQGLKNALILAIDQNDAPAILPYSLPHAFSLEQPPSTQISSPSSVLYTYLHHASQTYDSIYSSFDFGEPSDVASLVSFLESADQPSLVAIELTKLHEIRETYGRFSGAYTQVTEELHSLLERLCGDDRFSVAVLEFVPTSFRLEKRQDPKQTQIPLPPNIPAPQLPIGAISTCFTTLDACNNGTSTCSGRGQCVEASKAGRTCFVCSCGATKTGEGNQVKTIHWAGESCERKDISGPFVLISGTVLAIILTIIGSVYLLHSVGNQPLPSTLLATAVNARKE</sequence>
<dbReference type="PANTHER" id="PTHR36853:SF1">
    <property type="entry name" value="DUF3844 DOMAIN-CONTAINING PROTEIN"/>
    <property type="match status" value="1"/>
</dbReference>
<dbReference type="Pfam" id="PF12955">
    <property type="entry name" value="Vps3844_C"/>
    <property type="match status" value="1"/>
</dbReference>
<feature type="domain" description="Vacuolar sorting protein Vps3844 C-terminal" evidence="3">
    <location>
        <begin position="239"/>
        <end position="338"/>
    </location>
</feature>
<feature type="signal peptide" evidence="2">
    <location>
        <begin position="1"/>
        <end position="18"/>
    </location>
</feature>
<evidence type="ECO:0000256" key="2">
    <source>
        <dbReference type="SAM" id="SignalP"/>
    </source>
</evidence>
<keyword evidence="1" id="KW-0472">Membrane</keyword>
<protein>
    <recommendedName>
        <fullName evidence="3">Vacuolar sorting protein Vps3844 C-terminal domain-containing protein</fullName>
    </recommendedName>
</protein>
<feature type="transmembrane region" description="Helical" evidence="1">
    <location>
        <begin position="304"/>
        <end position="325"/>
    </location>
</feature>
<keyword evidence="5" id="KW-1185">Reference proteome</keyword>
<keyword evidence="2" id="KW-0732">Signal</keyword>
<dbReference type="OrthoDB" id="5583277at2759"/>
<evidence type="ECO:0000256" key="1">
    <source>
        <dbReference type="SAM" id="Phobius"/>
    </source>
</evidence>
<reference evidence="4" key="1">
    <citation type="submission" date="2020-11" db="EMBL/GenBank/DDBJ databases">
        <authorList>
            <consortium name="DOE Joint Genome Institute"/>
            <person name="Ahrendt S."/>
            <person name="Riley R."/>
            <person name="Andreopoulos W."/>
            <person name="LaButti K."/>
            <person name="Pangilinan J."/>
            <person name="Ruiz-duenas F.J."/>
            <person name="Barrasa J.M."/>
            <person name="Sanchez-Garcia M."/>
            <person name="Camarero S."/>
            <person name="Miyauchi S."/>
            <person name="Serrano A."/>
            <person name="Linde D."/>
            <person name="Babiker R."/>
            <person name="Drula E."/>
            <person name="Ayuso-Fernandez I."/>
            <person name="Pacheco R."/>
            <person name="Padilla G."/>
            <person name="Ferreira P."/>
            <person name="Barriuso J."/>
            <person name="Kellner H."/>
            <person name="Castanera R."/>
            <person name="Alfaro M."/>
            <person name="Ramirez L."/>
            <person name="Pisabarro A.G."/>
            <person name="Kuo A."/>
            <person name="Tritt A."/>
            <person name="Lipzen A."/>
            <person name="He G."/>
            <person name="Yan M."/>
            <person name="Ng V."/>
            <person name="Cullen D."/>
            <person name="Martin F."/>
            <person name="Rosso M.-N."/>
            <person name="Henrissat B."/>
            <person name="Hibbett D."/>
            <person name="Martinez A.T."/>
            <person name="Grigoriev I.V."/>
        </authorList>
    </citation>
    <scope>NUCLEOTIDE SEQUENCE</scope>
    <source>
        <strain evidence="4">AH 44721</strain>
    </source>
</reference>
<evidence type="ECO:0000313" key="5">
    <source>
        <dbReference type="Proteomes" id="UP000724874"/>
    </source>
</evidence>
<comment type="caution">
    <text evidence="4">The sequence shown here is derived from an EMBL/GenBank/DDBJ whole genome shotgun (WGS) entry which is preliminary data.</text>
</comment>
<dbReference type="PANTHER" id="PTHR36853">
    <property type="entry name" value="EXPRESSED PROTEIN"/>
    <property type="match status" value="1"/>
</dbReference>
<accession>A0A9P5TLW1</accession>